<dbReference type="InterPro" id="IPR047817">
    <property type="entry name" value="ABC2_TM_bact-type"/>
</dbReference>
<comment type="caution">
    <text evidence="8">The sequence shown here is derived from an EMBL/GenBank/DDBJ whole genome shotgun (WGS) entry which is preliminary data.</text>
</comment>
<feature type="domain" description="ABC transmembrane type-2" evidence="7">
    <location>
        <begin position="27"/>
        <end position="253"/>
    </location>
</feature>
<keyword evidence="5" id="KW-0046">Antibiotic resistance</keyword>
<dbReference type="Pfam" id="PF01061">
    <property type="entry name" value="ABC2_membrane"/>
    <property type="match status" value="1"/>
</dbReference>
<dbReference type="GO" id="GO:0043190">
    <property type="term" value="C:ATP-binding cassette (ABC) transporter complex"/>
    <property type="evidence" value="ECO:0007669"/>
    <property type="project" value="InterPro"/>
</dbReference>
<dbReference type="InterPro" id="IPR000412">
    <property type="entry name" value="ABC_2_transport"/>
</dbReference>
<keyword evidence="6" id="KW-1003">Cell membrane</keyword>
<protein>
    <recommendedName>
        <fullName evidence="6">Transport permease protein</fullName>
    </recommendedName>
</protein>
<dbReference type="Proteomes" id="UP001165136">
    <property type="component" value="Unassembled WGS sequence"/>
</dbReference>
<dbReference type="PANTHER" id="PTHR43229:SF2">
    <property type="entry name" value="NODULATION PROTEIN J"/>
    <property type="match status" value="1"/>
</dbReference>
<dbReference type="RefSeq" id="WP_027942017.1">
    <property type="nucleotide sequence ID" value="NZ_BSTI01000003.1"/>
</dbReference>
<dbReference type="GO" id="GO:0046677">
    <property type="term" value="P:response to antibiotic"/>
    <property type="evidence" value="ECO:0007669"/>
    <property type="project" value="UniProtKB-KW"/>
</dbReference>
<dbReference type="EMBL" id="BSTI01000003">
    <property type="protein sequence ID" value="GLY64892.1"/>
    <property type="molecule type" value="Genomic_DNA"/>
</dbReference>
<dbReference type="InterPro" id="IPR051784">
    <property type="entry name" value="Nod_factor_ABC_transporter"/>
</dbReference>
<keyword evidence="2 6" id="KW-0812">Transmembrane</keyword>
<accession>A0A9W6QZH5</accession>
<name>A0A9W6QZH5_9PSEU</name>
<evidence type="ECO:0000256" key="5">
    <source>
        <dbReference type="ARBA" id="ARBA00023251"/>
    </source>
</evidence>
<keyword evidence="4 6" id="KW-0472">Membrane</keyword>
<evidence type="ECO:0000313" key="9">
    <source>
        <dbReference type="Proteomes" id="UP001165136"/>
    </source>
</evidence>
<dbReference type="AlphaFoldDB" id="A0A9W6QZH5"/>
<feature type="transmembrane region" description="Helical" evidence="6">
    <location>
        <begin position="103"/>
        <end position="132"/>
    </location>
</feature>
<feature type="transmembrane region" description="Helical" evidence="6">
    <location>
        <begin position="138"/>
        <end position="165"/>
    </location>
</feature>
<evidence type="ECO:0000313" key="8">
    <source>
        <dbReference type="EMBL" id="GLY64892.1"/>
    </source>
</evidence>
<feature type="transmembrane region" description="Helical" evidence="6">
    <location>
        <begin position="228"/>
        <end position="247"/>
    </location>
</feature>
<evidence type="ECO:0000256" key="3">
    <source>
        <dbReference type="ARBA" id="ARBA00022989"/>
    </source>
</evidence>
<evidence type="ECO:0000259" key="7">
    <source>
        <dbReference type="PROSITE" id="PS51012"/>
    </source>
</evidence>
<dbReference type="PANTHER" id="PTHR43229">
    <property type="entry name" value="NODULATION PROTEIN J"/>
    <property type="match status" value="1"/>
</dbReference>
<reference evidence="8" key="1">
    <citation type="submission" date="2023-03" db="EMBL/GenBank/DDBJ databases">
        <title>Amycolatopsis taiwanensis NBRC 103393.</title>
        <authorList>
            <person name="Ichikawa N."/>
            <person name="Sato H."/>
            <person name="Tonouchi N."/>
        </authorList>
    </citation>
    <scope>NUCLEOTIDE SEQUENCE</scope>
    <source>
        <strain evidence="8">NBRC 103393</strain>
    </source>
</reference>
<comment type="similarity">
    <text evidence="6">Belongs to the ABC-2 integral membrane protein family.</text>
</comment>
<gene>
    <name evidence="8" type="ORF">Atai01_15110</name>
</gene>
<feature type="transmembrane region" description="Helical" evidence="6">
    <location>
        <begin position="61"/>
        <end position="82"/>
    </location>
</feature>
<evidence type="ECO:0000256" key="2">
    <source>
        <dbReference type="ARBA" id="ARBA00022692"/>
    </source>
</evidence>
<organism evidence="8 9">
    <name type="scientific">Amycolatopsis taiwanensis</name>
    <dbReference type="NCBI Taxonomy" id="342230"/>
    <lineage>
        <taxon>Bacteria</taxon>
        <taxon>Bacillati</taxon>
        <taxon>Actinomycetota</taxon>
        <taxon>Actinomycetes</taxon>
        <taxon>Pseudonocardiales</taxon>
        <taxon>Pseudonocardiaceae</taxon>
        <taxon>Amycolatopsis</taxon>
    </lineage>
</organism>
<dbReference type="PIRSF" id="PIRSF006648">
    <property type="entry name" value="DrrB"/>
    <property type="match status" value="1"/>
</dbReference>
<sequence length="254" mass="27066">MSTTSAPLADSATMLRRNFKHTMRDPVVLFNAVLFPIVMMFMLVYVLGGGFDVGGGEYIDYAAPGMIMLALCYGMGATATAVNSDMTKGIINRFRVMNISRGAVLTGHVVSTVLRTVVGMAAIVGVAFLMGFSPSATFAQWLAVAGILVLTVFAVTWLTIAFGLAAKTPESAGFFAVPLIMLPFFSSAIIPADKMGPGIRQFAEYQPFTPIIETVRGLLDGTPSSGHTIAALAWCVGIGVFGYVWALRKFNKRA</sequence>
<comment type="subcellular location">
    <subcellularLocation>
        <location evidence="6">Cell membrane</location>
        <topology evidence="6">Multi-pass membrane protein</topology>
    </subcellularLocation>
    <subcellularLocation>
        <location evidence="1">Membrane</location>
        <topology evidence="1">Multi-pass membrane protein</topology>
    </subcellularLocation>
</comment>
<evidence type="ECO:0000256" key="4">
    <source>
        <dbReference type="ARBA" id="ARBA00023136"/>
    </source>
</evidence>
<keyword evidence="9" id="KW-1185">Reference proteome</keyword>
<evidence type="ECO:0000256" key="1">
    <source>
        <dbReference type="ARBA" id="ARBA00004141"/>
    </source>
</evidence>
<proteinExistence type="inferred from homology"/>
<feature type="transmembrane region" description="Helical" evidence="6">
    <location>
        <begin position="172"/>
        <end position="192"/>
    </location>
</feature>
<keyword evidence="6" id="KW-0813">Transport</keyword>
<dbReference type="GO" id="GO:0140359">
    <property type="term" value="F:ABC-type transporter activity"/>
    <property type="evidence" value="ECO:0007669"/>
    <property type="project" value="InterPro"/>
</dbReference>
<feature type="transmembrane region" description="Helical" evidence="6">
    <location>
        <begin position="27"/>
        <end position="49"/>
    </location>
</feature>
<dbReference type="PROSITE" id="PS51012">
    <property type="entry name" value="ABC_TM2"/>
    <property type="match status" value="1"/>
</dbReference>
<dbReference type="InterPro" id="IPR013525">
    <property type="entry name" value="ABC2_TM"/>
</dbReference>
<evidence type="ECO:0000256" key="6">
    <source>
        <dbReference type="RuleBase" id="RU361157"/>
    </source>
</evidence>
<keyword evidence="3 6" id="KW-1133">Transmembrane helix</keyword>